<comment type="cofactor">
    <cofactor evidence="2">
        <name>Zn(2+)</name>
        <dbReference type="ChEBI" id="CHEBI:29105"/>
    </cofactor>
</comment>
<dbReference type="InterPro" id="IPR044066">
    <property type="entry name" value="TRIAD_supradom"/>
</dbReference>
<dbReference type="Pfam" id="PF01485">
    <property type="entry name" value="IBR"/>
    <property type="match status" value="1"/>
</dbReference>
<dbReference type="PROSITE" id="PS50089">
    <property type="entry name" value="ZF_RING_2"/>
    <property type="match status" value="1"/>
</dbReference>
<evidence type="ECO:0000256" key="3">
    <source>
        <dbReference type="ARBA" id="ARBA00003976"/>
    </source>
</evidence>
<dbReference type="InterPro" id="IPR002156">
    <property type="entry name" value="RNaseH_domain"/>
</dbReference>
<dbReference type="PANTHER" id="PTHR11685">
    <property type="entry name" value="RBR FAMILY RING FINGER AND IBR DOMAIN-CONTAINING"/>
    <property type="match status" value="1"/>
</dbReference>
<dbReference type="GO" id="GO:0004523">
    <property type="term" value="F:RNA-DNA hybrid ribonuclease activity"/>
    <property type="evidence" value="ECO:0007669"/>
    <property type="project" value="InterPro"/>
</dbReference>
<comment type="catalytic activity">
    <reaction evidence="1">
        <text>[E2 ubiquitin-conjugating enzyme]-S-ubiquitinyl-L-cysteine + [acceptor protein]-L-lysine = [E2 ubiquitin-conjugating enzyme]-L-cysteine + [acceptor protein]-N(6)-ubiquitinyl-L-lysine.</text>
        <dbReference type="EC" id="2.3.2.31"/>
    </reaction>
</comment>
<keyword evidence="7" id="KW-0808">Transferase</keyword>
<evidence type="ECO:0000256" key="10">
    <source>
        <dbReference type="ARBA" id="ARBA00022771"/>
    </source>
</evidence>
<evidence type="ECO:0000313" key="17">
    <source>
        <dbReference type="Proteomes" id="UP000682877"/>
    </source>
</evidence>
<evidence type="ECO:0000256" key="8">
    <source>
        <dbReference type="ARBA" id="ARBA00022723"/>
    </source>
</evidence>
<feature type="domain" description="RING-type" evidence="15">
    <location>
        <begin position="162"/>
        <end position="353"/>
    </location>
</feature>
<dbReference type="InterPro" id="IPR017907">
    <property type="entry name" value="Znf_RING_CS"/>
</dbReference>
<evidence type="ECO:0000256" key="12">
    <source>
        <dbReference type="ARBA" id="ARBA00022833"/>
    </source>
</evidence>
<dbReference type="InterPro" id="IPR012337">
    <property type="entry name" value="RNaseH-like_sf"/>
</dbReference>
<evidence type="ECO:0000256" key="7">
    <source>
        <dbReference type="ARBA" id="ARBA00022679"/>
    </source>
</evidence>
<dbReference type="SUPFAM" id="SSF57850">
    <property type="entry name" value="RING/U-box"/>
    <property type="match status" value="3"/>
</dbReference>
<dbReference type="InterPro" id="IPR002867">
    <property type="entry name" value="IBR_dom"/>
</dbReference>
<dbReference type="FunFam" id="3.30.420.10:FF:000076">
    <property type="entry name" value="RBR-type E3 ubiquitin transferase"/>
    <property type="match status" value="1"/>
</dbReference>
<dbReference type="Pfam" id="PF13456">
    <property type="entry name" value="RVT_3"/>
    <property type="match status" value="1"/>
</dbReference>
<dbReference type="PROSITE" id="PS51873">
    <property type="entry name" value="TRIAD"/>
    <property type="match status" value="1"/>
</dbReference>
<dbReference type="InterPro" id="IPR036397">
    <property type="entry name" value="RNaseH_sf"/>
</dbReference>
<accession>A0A8S2AKP4</accession>
<dbReference type="Gene3D" id="3.30.40.10">
    <property type="entry name" value="Zinc/RING finger domain, C3HC4 (zinc finger)"/>
    <property type="match status" value="1"/>
</dbReference>
<sequence length="353" mass="40261">MLKGFTHSSTSPQLCSLYFKGLVGDDSLAGFGVAICGHRDDILFQLNGPIHGSDITVLEAELIALKRGLTEAAGLGIDHISIYCDYYPIYELISFSGRFVTEENKIALLINDVKRIREGFKSSFPIFVAGNSIRYAYELARATIVSEIRRHVDPPRYVKLAKKSTCPICFDDDLKAEEMFCVGKCCHLYCSECMKRHIEVKLLEGRVPRCPHYGCKSNMTLGSCAHLLTPKLREMWERNIKEDSIPVWDRFYCPKPSCSALMSITELSKWAREAEVRRCCCIKCGESLCINCKVPWHNNLSCNEYKRLHPNPTENDEKFKDLANQKMWRQCGKCQHMTELSEGCIKVTCRYHL</sequence>
<evidence type="ECO:0000256" key="4">
    <source>
        <dbReference type="ARBA" id="ARBA00004906"/>
    </source>
</evidence>
<evidence type="ECO:0000256" key="1">
    <source>
        <dbReference type="ARBA" id="ARBA00001798"/>
    </source>
</evidence>
<name>A0A8S2AKP4_ARAAE</name>
<evidence type="ECO:0000256" key="6">
    <source>
        <dbReference type="ARBA" id="ARBA00012251"/>
    </source>
</evidence>
<dbReference type="InterPro" id="IPR013083">
    <property type="entry name" value="Znf_RING/FYVE/PHD"/>
</dbReference>
<comment type="function">
    <text evidence="3">Might act as an E3 ubiquitin-protein ligase, or as part of E3 complex, which accepts ubiquitin from specific E2 ubiquitin-conjugating enzymes and then transfers it to substrates.</text>
</comment>
<evidence type="ECO:0000256" key="9">
    <source>
        <dbReference type="ARBA" id="ARBA00022737"/>
    </source>
</evidence>
<keyword evidence="17" id="KW-1185">Reference proteome</keyword>
<evidence type="ECO:0000256" key="13">
    <source>
        <dbReference type="PROSITE-ProRule" id="PRU00175"/>
    </source>
</evidence>
<dbReference type="FunFam" id="3.30.40.10:FF:000230">
    <property type="entry name" value="RBR-type E3 ubiquitin transferase"/>
    <property type="match status" value="1"/>
</dbReference>
<dbReference type="GO" id="GO:0061630">
    <property type="term" value="F:ubiquitin protein ligase activity"/>
    <property type="evidence" value="ECO:0007669"/>
    <property type="project" value="UniProtKB-EC"/>
</dbReference>
<gene>
    <name evidence="16" type="ORF">AARE701A_LOCUS12635</name>
</gene>
<dbReference type="AlphaFoldDB" id="A0A8S2AKP4"/>
<keyword evidence="9" id="KW-0677">Repeat</keyword>
<dbReference type="SMART" id="SM00647">
    <property type="entry name" value="IBR"/>
    <property type="match status" value="1"/>
</dbReference>
<evidence type="ECO:0000313" key="16">
    <source>
        <dbReference type="EMBL" id="CAE6075226.1"/>
    </source>
</evidence>
<evidence type="ECO:0000256" key="11">
    <source>
        <dbReference type="ARBA" id="ARBA00022786"/>
    </source>
</evidence>
<evidence type="ECO:0000256" key="2">
    <source>
        <dbReference type="ARBA" id="ARBA00001947"/>
    </source>
</evidence>
<protein>
    <recommendedName>
        <fullName evidence="6">RBR-type E3 ubiquitin transferase</fullName>
        <ecNumber evidence="6">2.3.2.31</ecNumber>
    </recommendedName>
</protein>
<dbReference type="GO" id="GO:0003676">
    <property type="term" value="F:nucleic acid binding"/>
    <property type="evidence" value="ECO:0007669"/>
    <property type="project" value="InterPro"/>
</dbReference>
<keyword evidence="12" id="KW-0862">Zinc</keyword>
<feature type="domain" description="RING-type" evidence="14">
    <location>
        <begin position="166"/>
        <end position="211"/>
    </location>
</feature>
<dbReference type="CDD" id="cd22582">
    <property type="entry name" value="BRcat_RBR_unk"/>
    <property type="match status" value="1"/>
</dbReference>
<dbReference type="PROSITE" id="PS00518">
    <property type="entry name" value="ZF_RING_1"/>
    <property type="match status" value="1"/>
</dbReference>
<comment type="pathway">
    <text evidence="4">Protein modification; protein ubiquitination.</text>
</comment>
<keyword evidence="10 13" id="KW-0863">Zinc-finger</keyword>
<comment type="similarity">
    <text evidence="5">Belongs to the RBR family. Ariadne subfamily.</text>
</comment>
<dbReference type="SUPFAM" id="SSF53098">
    <property type="entry name" value="Ribonuclease H-like"/>
    <property type="match status" value="1"/>
</dbReference>
<evidence type="ECO:0000259" key="14">
    <source>
        <dbReference type="PROSITE" id="PS50089"/>
    </source>
</evidence>
<keyword evidence="11" id="KW-0833">Ubl conjugation pathway</keyword>
<keyword evidence="8" id="KW-0479">Metal-binding</keyword>
<evidence type="ECO:0000259" key="15">
    <source>
        <dbReference type="PROSITE" id="PS51873"/>
    </source>
</evidence>
<dbReference type="InterPro" id="IPR001841">
    <property type="entry name" value="Znf_RING"/>
</dbReference>
<organism evidence="16 17">
    <name type="scientific">Arabidopsis arenosa</name>
    <name type="common">Sand rock-cress</name>
    <name type="synonym">Cardaminopsis arenosa</name>
    <dbReference type="NCBI Taxonomy" id="38785"/>
    <lineage>
        <taxon>Eukaryota</taxon>
        <taxon>Viridiplantae</taxon>
        <taxon>Streptophyta</taxon>
        <taxon>Embryophyta</taxon>
        <taxon>Tracheophyta</taxon>
        <taxon>Spermatophyta</taxon>
        <taxon>Magnoliopsida</taxon>
        <taxon>eudicotyledons</taxon>
        <taxon>Gunneridae</taxon>
        <taxon>Pentapetalae</taxon>
        <taxon>rosids</taxon>
        <taxon>malvids</taxon>
        <taxon>Brassicales</taxon>
        <taxon>Brassicaceae</taxon>
        <taxon>Camelineae</taxon>
        <taxon>Arabidopsis</taxon>
    </lineage>
</organism>
<proteinExistence type="inferred from homology"/>
<dbReference type="InterPro" id="IPR031127">
    <property type="entry name" value="E3_UB_ligase_RBR"/>
</dbReference>
<evidence type="ECO:0000256" key="5">
    <source>
        <dbReference type="ARBA" id="ARBA00005884"/>
    </source>
</evidence>
<dbReference type="GO" id="GO:0008270">
    <property type="term" value="F:zinc ion binding"/>
    <property type="evidence" value="ECO:0007669"/>
    <property type="project" value="UniProtKB-KW"/>
</dbReference>
<reference evidence="16" key="1">
    <citation type="submission" date="2021-01" db="EMBL/GenBank/DDBJ databases">
        <authorList>
            <person name="Bezrukov I."/>
        </authorList>
    </citation>
    <scope>NUCLEOTIDE SEQUENCE</scope>
</reference>
<dbReference type="GO" id="GO:0016567">
    <property type="term" value="P:protein ubiquitination"/>
    <property type="evidence" value="ECO:0007669"/>
    <property type="project" value="InterPro"/>
</dbReference>
<dbReference type="Gene3D" id="3.30.420.10">
    <property type="entry name" value="Ribonuclease H-like superfamily/Ribonuclease H"/>
    <property type="match status" value="1"/>
</dbReference>
<dbReference type="EC" id="2.3.2.31" evidence="6"/>
<dbReference type="Proteomes" id="UP000682877">
    <property type="component" value="Chromosome 5"/>
</dbReference>
<dbReference type="EMBL" id="LR999455">
    <property type="protein sequence ID" value="CAE6075226.1"/>
    <property type="molecule type" value="Genomic_DNA"/>
</dbReference>